<dbReference type="PROSITE" id="PS51257">
    <property type="entry name" value="PROKAR_LIPOPROTEIN"/>
    <property type="match status" value="1"/>
</dbReference>
<dbReference type="RefSeq" id="WP_090645190.1">
    <property type="nucleotide sequence ID" value="NZ_CBCRYE010000001.1"/>
</dbReference>
<gene>
    <name evidence="3" type="ORF">SAMN02927928_1339</name>
</gene>
<dbReference type="AlphaFoldDB" id="A0A1G4QL34"/>
<feature type="domain" description="M23ase beta-sheet core" evidence="2">
    <location>
        <begin position="162"/>
        <end position="261"/>
    </location>
</feature>
<keyword evidence="3" id="KW-0378">Hydrolase</keyword>
<accession>A0A1G4QL34</accession>
<evidence type="ECO:0000259" key="2">
    <source>
        <dbReference type="Pfam" id="PF01551"/>
    </source>
</evidence>
<dbReference type="InterPro" id="IPR011055">
    <property type="entry name" value="Dup_hybrid_motif"/>
</dbReference>
<dbReference type="SUPFAM" id="SSF51261">
    <property type="entry name" value="Duplicated hybrid motif"/>
    <property type="match status" value="1"/>
</dbReference>
<dbReference type="OrthoDB" id="7172069at2"/>
<sequence length="300" mass="31674">MQTRTILQPTLAAVLFILAGCDRFTQTAEPSSSGAEASAPTSEADVSAEASTDLSETSESASDSASEAALTDFPHDDPTKLVAGSGSGYSEVSNWAPGICFPIQSVAYANSQVYSPGGDHYPTTSASNHGSQCDAKNYAYPWHDNFCEARSWTNPVCASGSGHQGQDIRPSTCKANLYWAIAAEDGTVTQVGSYTVAITGNATPHRIYRYLHMQKASVQVAVGDHVVRGQKLGLVSNNLGVSNGVQQYTTIHLHFEVRVAQAETMSDGKQLAANAFVPPYAALVDAYQRRLSGDCAAATP</sequence>
<reference evidence="4" key="1">
    <citation type="submission" date="2016-10" db="EMBL/GenBank/DDBJ databases">
        <authorList>
            <person name="Varghese N."/>
            <person name="Submissions S."/>
        </authorList>
    </citation>
    <scope>NUCLEOTIDE SEQUENCE [LARGE SCALE GENOMIC DNA]</scope>
    <source>
        <strain evidence="4">CGMCC 1.3431</strain>
    </source>
</reference>
<dbReference type="Pfam" id="PF01551">
    <property type="entry name" value="Peptidase_M23"/>
    <property type="match status" value="1"/>
</dbReference>
<evidence type="ECO:0000313" key="3">
    <source>
        <dbReference type="EMBL" id="SCW45340.1"/>
    </source>
</evidence>
<name>A0A1G4QL34_9CAUL</name>
<dbReference type="STRING" id="260084.SAMN02927928_1339"/>
<evidence type="ECO:0000256" key="1">
    <source>
        <dbReference type="SAM" id="MobiDB-lite"/>
    </source>
</evidence>
<feature type="compositionally biased region" description="Low complexity" evidence="1">
    <location>
        <begin position="27"/>
        <end position="72"/>
    </location>
</feature>
<dbReference type="EMBL" id="FMTS01000001">
    <property type="protein sequence ID" value="SCW45340.1"/>
    <property type="molecule type" value="Genomic_DNA"/>
</dbReference>
<keyword evidence="4" id="KW-1185">Reference proteome</keyword>
<dbReference type="GO" id="GO:0016787">
    <property type="term" value="F:hydrolase activity"/>
    <property type="evidence" value="ECO:0007669"/>
    <property type="project" value="UniProtKB-KW"/>
</dbReference>
<proteinExistence type="predicted"/>
<organism evidence="3 4">
    <name type="scientific">Asticcacaulis taihuensis</name>
    <dbReference type="NCBI Taxonomy" id="260084"/>
    <lineage>
        <taxon>Bacteria</taxon>
        <taxon>Pseudomonadati</taxon>
        <taxon>Pseudomonadota</taxon>
        <taxon>Alphaproteobacteria</taxon>
        <taxon>Caulobacterales</taxon>
        <taxon>Caulobacteraceae</taxon>
        <taxon>Asticcacaulis</taxon>
    </lineage>
</organism>
<dbReference type="InterPro" id="IPR016047">
    <property type="entry name" value="M23ase_b-sheet_dom"/>
</dbReference>
<feature type="region of interest" description="Disordered" evidence="1">
    <location>
        <begin position="27"/>
        <end position="77"/>
    </location>
</feature>
<dbReference type="Proteomes" id="UP000199150">
    <property type="component" value="Unassembled WGS sequence"/>
</dbReference>
<dbReference type="Gene3D" id="2.70.70.10">
    <property type="entry name" value="Glucose Permease (Domain IIA)"/>
    <property type="match status" value="1"/>
</dbReference>
<protein>
    <submittedName>
        <fullName evidence="3">Murein DD-endopeptidase MepM and murein hydrolase activator NlpD, contain LysM domain</fullName>
    </submittedName>
</protein>
<evidence type="ECO:0000313" key="4">
    <source>
        <dbReference type="Proteomes" id="UP000199150"/>
    </source>
</evidence>
<dbReference type="CDD" id="cd12797">
    <property type="entry name" value="M23_peptidase"/>
    <property type="match status" value="1"/>
</dbReference>